<dbReference type="InterPro" id="IPR036388">
    <property type="entry name" value="WH-like_DNA-bd_sf"/>
</dbReference>
<feature type="domain" description="Cyclic nucleotide-binding" evidence="1">
    <location>
        <begin position="5"/>
        <end position="123"/>
    </location>
</feature>
<dbReference type="PROSITE" id="PS50042">
    <property type="entry name" value="CNMP_BINDING_3"/>
    <property type="match status" value="1"/>
</dbReference>
<dbReference type="Gene3D" id="2.60.120.10">
    <property type="entry name" value="Jelly Rolls"/>
    <property type="match status" value="1"/>
</dbReference>
<reference evidence="2 3" key="1">
    <citation type="submission" date="2023-07" db="EMBL/GenBank/DDBJ databases">
        <authorList>
            <person name="Lian W.-H."/>
        </authorList>
    </citation>
    <scope>NUCLEOTIDE SEQUENCE [LARGE SCALE GENOMIC DNA]</scope>
    <source>
        <strain evidence="2 3">SYSU DXS3180</strain>
    </source>
</reference>
<comment type="caution">
    <text evidence="2">The sequence shown here is derived from an EMBL/GenBank/DDBJ whole genome shotgun (WGS) entry which is preliminary data.</text>
</comment>
<name>A0ABV3ZCD9_9BACT</name>
<evidence type="ECO:0000259" key="1">
    <source>
        <dbReference type="PROSITE" id="PS50042"/>
    </source>
</evidence>
<dbReference type="InterPro" id="IPR000595">
    <property type="entry name" value="cNMP-bd_dom"/>
</dbReference>
<gene>
    <name evidence="2" type="ORF">QTN47_05205</name>
</gene>
<sequence>MVDRLLRNITERVELSRYEQELCKTYFTHKRIRKKHYLLQQGEVCKHMAFVQKGLLRSYIVNEKGGEHIIQFALEGWWISDLYSFLTGEVSNYNIDALENSDLLLLSRTAEEEMLSRIPKLERYLRLLMQNSYIAMQKRMERTLRLSAEKKYVTFADTYPELIKRVPQHMIASYLGITPETLSRIRKQLSLKEGGVDLDQ</sequence>
<proteinExistence type="predicted"/>
<protein>
    <submittedName>
        <fullName evidence="2">Crp/Fnr family transcriptional regulator</fullName>
    </submittedName>
</protein>
<keyword evidence="3" id="KW-1185">Reference proteome</keyword>
<accession>A0ABV3ZCD9</accession>
<dbReference type="Pfam" id="PF00027">
    <property type="entry name" value="cNMP_binding"/>
    <property type="match status" value="1"/>
</dbReference>
<evidence type="ECO:0000313" key="3">
    <source>
        <dbReference type="Proteomes" id="UP001560573"/>
    </source>
</evidence>
<evidence type="ECO:0000313" key="2">
    <source>
        <dbReference type="EMBL" id="MEX6686879.1"/>
    </source>
</evidence>
<dbReference type="RefSeq" id="WP_369328275.1">
    <property type="nucleotide sequence ID" value="NZ_JAULBC010000001.1"/>
</dbReference>
<dbReference type="CDD" id="cd00038">
    <property type="entry name" value="CAP_ED"/>
    <property type="match status" value="1"/>
</dbReference>
<dbReference type="Proteomes" id="UP001560573">
    <property type="component" value="Unassembled WGS sequence"/>
</dbReference>
<dbReference type="InterPro" id="IPR014710">
    <property type="entry name" value="RmlC-like_jellyroll"/>
</dbReference>
<dbReference type="EMBL" id="JAULBC010000001">
    <property type="protein sequence ID" value="MEX6686879.1"/>
    <property type="molecule type" value="Genomic_DNA"/>
</dbReference>
<dbReference type="InterPro" id="IPR018490">
    <property type="entry name" value="cNMP-bd_dom_sf"/>
</dbReference>
<dbReference type="SUPFAM" id="SSF51206">
    <property type="entry name" value="cAMP-binding domain-like"/>
    <property type="match status" value="1"/>
</dbReference>
<dbReference type="Gene3D" id="1.10.10.10">
    <property type="entry name" value="Winged helix-like DNA-binding domain superfamily/Winged helix DNA-binding domain"/>
    <property type="match status" value="1"/>
</dbReference>
<organism evidence="2 3">
    <name type="scientific">Danxiaibacter flavus</name>
    <dbReference type="NCBI Taxonomy" id="3049108"/>
    <lineage>
        <taxon>Bacteria</taxon>
        <taxon>Pseudomonadati</taxon>
        <taxon>Bacteroidota</taxon>
        <taxon>Chitinophagia</taxon>
        <taxon>Chitinophagales</taxon>
        <taxon>Chitinophagaceae</taxon>
        <taxon>Danxiaibacter</taxon>
    </lineage>
</organism>